<dbReference type="Gene3D" id="3.40.50.150">
    <property type="entry name" value="Vaccinia Virus protein VP39"/>
    <property type="match status" value="1"/>
</dbReference>
<accession>A0A381SZD5</accession>
<dbReference type="SUPFAM" id="SSF53335">
    <property type="entry name" value="S-adenosyl-L-methionine-dependent methyltransferases"/>
    <property type="match status" value="1"/>
</dbReference>
<dbReference type="Pfam" id="PF08242">
    <property type="entry name" value="Methyltransf_12"/>
    <property type="match status" value="1"/>
</dbReference>
<dbReference type="InterPro" id="IPR013217">
    <property type="entry name" value="Methyltransf_12"/>
</dbReference>
<evidence type="ECO:0000313" key="2">
    <source>
        <dbReference type="EMBL" id="SVA09316.1"/>
    </source>
</evidence>
<reference evidence="2" key="1">
    <citation type="submission" date="2018-05" db="EMBL/GenBank/DDBJ databases">
        <authorList>
            <person name="Lanie J.A."/>
            <person name="Ng W.-L."/>
            <person name="Kazmierczak K.M."/>
            <person name="Andrzejewski T.M."/>
            <person name="Davidsen T.M."/>
            <person name="Wayne K.J."/>
            <person name="Tettelin H."/>
            <person name="Glass J.I."/>
            <person name="Rusch D."/>
            <person name="Podicherti R."/>
            <person name="Tsui H.-C.T."/>
            <person name="Winkler M.E."/>
        </authorList>
    </citation>
    <scope>NUCLEOTIDE SEQUENCE</scope>
</reference>
<dbReference type="InterPro" id="IPR029063">
    <property type="entry name" value="SAM-dependent_MTases_sf"/>
</dbReference>
<dbReference type="PANTHER" id="PTHR43861">
    <property type="entry name" value="TRANS-ACONITATE 2-METHYLTRANSFERASE-RELATED"/>
    <property type="match status" value="1"/>
</dbReference>
<dbReference type="CDD" id="cd02440">
    <property type="entry name" value="AdoMet_MTases"/>
    <property type="match status" value="1"/>
</dbReference>
<sequence>MDTASEEYTFTSFSYLPFYTQVNVRLLDLAEVGKQRTIVDLGCGTGGVTKLILERLQSAKDTVIYAVDHSTTALKAAAEEIGERKDLVVNYVHSEAQNLTDAVKDRVDAIVYCNSIHYVPDKAKLVKQIKEKLVTRGIFAFNTSFFEGAHPEDSHEFFRKWMMRSLRILKREHGLSPKKTSKVESRVQLTANQYIDIVEGAGLKILVNDLNRVEVPHEGWHQISGFSDWIEGVMPGVPLDKGRESLQKGLAQIWTEMELKTVPRVWLSVSASKV</sequence>
<protein>
    <recommendedName>
        <fullName evidence="1">Methyltransferase type 12 domain-containing protein</fullName>
    </recommendedName>
</protein>
<dbReference type="AlphaFoldDB" id="A0A381SZD5"/>
<name>A0A381SZD5_9ZZZZ</name>
<proteinExistence type="predicted"/>
<feature type="domain" description="Methyltransferase type 12" evidence="1">
    <location>
        <begin position="39"/>
        <end position="138"/>
    </location>
</feature>
<dbReference type="EMBL" id="UINC01003796">
    <property type="protein sequence ID" value="SVA09316.1"/>
    <property type="molecule type" value="Genomic_DNA"/>
</dbReference>
<evidence type="ECO:0000259" key="1">
    <source>
        <dbReference type="Pfam" id="PF08242"/>
    </source>
</evidence>
<organism evidence="2">
    <name type="scientific">marine metagenome</name>
    <dbReference type="NCBI Taxonomy" id="408172"/>
    <lineage>
        <taxon>unclassified sequences</taxon>
        <taxon>metagenomes</taxon>
        <taxon>ecological metagenomes</taxon>
    </lineage>
</organism>
<gene>
    <name evidence="2" type="ORF">METZ01_LOCUS62170</name>
</gene>